<evidence type="ECO:0000256" key="6">
    <source>
        <dbReference type="ARBA" id="ARBA00023242"/>
    </source>
</evidence>
<keyword evidence="3" id="KW-0805">Transcription regulation</keyword>
<evidence type="ECO:0000256" key="3">
    <source>
        <dbReference type="ARBA" id="ARBA00023015"/>
    </source>
</evidence>
<dbReference type="Pfam" id="PF02229">
    <property type="entry name" value="PC4"/>
    <property type="match status" value="1"/>
</dbReference>
<dbReference type="EMBL" id="HBUF01008337">
    <property type="protein sequence ID" value="CAG6607520.1"/>
    <property type="molecule type" value="Transcribed_RNA"/>
</dbReference>
<sequence length="142" mass="16303">MNSVCLSSLVLVCTVGAFISNVSCIISTERGASKETETTAGKEMKEEEEGVYKSWQLDNTRFVKVKEYRGKLYVDIREHYEKNGQMLPGKKGIQLSLLQFKVLYFNIRHVDWVIQCCLGEIPVNATTLGPDEMYLKKTFRFY</sequence>
<organism evidence="9">
    <name type="scientific">Cacopsylla melanoneura</name>
    <dbReference type="NCBI Taxonomy" id="428564"/>
    <lineage>
        <taxon>Eukaryota</taxon>
        <taxon>Metazoa</taxon>
        <taxon>Ecdysozoa</taxon>
        <taxon>Arthropoda</taxon>
        <taxon>Hexapoda</taxon>
        <taxon>Insecta</taxon>
        <taxon>Pterygota</taxon>
        <taxon>Neoptera</taxon>
        <taxon>Paraneoptera</taxon>
        <taxon>Hemiptera</taxon>
        <taxon>Sternorrhyncha</taxon>
        <taxon>Psylloidea</taxon>
        <taxon>Psyllidae</taxon>
        <taxon>Psyllinae</taxon>
        <taxon>Cacopsylla</taxon>
    </lineage>
</organism>
<keyword evidence="7" id="KW-0732">Signal</keyword>
<comment type="similarity">
    <text evidence="2">Belongs to the transcriptional coactivator PC4 family.</text>
</comment>
<dbReference type="InterPro" id="IPR045125">
    <property type="entry name" value="Sub1/Tcp4-like"/>
</dbReference>
<dbReference type="PANTHER" id="PTHR13215">
    <property type="entry name" value="RNA POLYMERASE II TRANSCRIPTIONAL COACTIVATOR"/>
    <property type="match status" value="1"/>
</dbReference>
<dbReference type="AlphaFoldDB" id="A0A8D8LAW0"/>
<evidence type="ECO:0000256" key="7">
    <source>
        <dbReference type="SAM" id="SignalP"/>
    </source>
</evidence>
<protein>
    <submittedName>
        <fullName evidence="9">RNA polymerase II transcriptional coactivator</fullName>
    </submittedName>
</protein>
<keyword evidence="6" id="KW-0539">Nucleus</keyword>
<evidence type="ECO:0000256" key="2">
    <source>
        <dbReference type="ARBA" id="ARBA00009001"/>
    </source>
</evidence>
<evidence type="ECO:0000256" key="4">
    <source>
        <dbReference type="ARBA" id="ARBA00023125"/>
    </source>
</evidence>
<dbReference type="GO" id="GO:0003713">
    <property type="term" value="F:transcription coactivator activity"/>
    <property type="evidence" value="ECO:0007669"/>
    <property type="project" value="InterPro"/>
</dbReference>
<evidence type="ECO:0000313" key="9">
    <source>
        <dbReference type="EMBL" id="CAG6607520.1"/>
    </source>
</evidence>
<evidence type="ECO:0000256" key="5">
    <source>
        <dbReference type="ARBA" id="ARBA00023163"/>
    </source>
</evidence>
<keyword evidence="5" id="KW-0804">Transcription</keyword>
<name>A0A8D8LAW0_9HEMI</name>
<proteinExistence type="inferred from homology"/>
<feature type="domain" description="Transcriptional coactivator p15 (PC4) C-terminal" evidence="8">
    <location>
        <begin position="55"/>
        <end position="103"/>
    </location>
</feature>
<feature type="chain" id="PRO_5034485378" evidence="7">
    <location>
        <begin position="25"/>
        <end position="142"/>
    </location>
</feature>
<dbReference type="InterPro" id="IPR003173">
    <property type="entry name" value="PC4_C"/>
</dbReference>
<dbReference type="Gene3D" id="2.30.31.10">
    <property type="entry name" value="Transcriptional Coactivator Pc4, Chain A"/>
    <property type="match status" value="1"/>
</dbReference>
<reference evidence="9" key="1">
    <citation type="submission" date="2021-05" db="EMBL/GenBank/DDBJ databases">
        <authorList>
            <person name="Alioto T."/>
            <person name="Alioto T."/>
            <person name="Gomez Garrido J."/>
        </authorList>
    </citation>
    <scope>NUCLEOTIDE SEQUENCE</scope>
</reference>
<evidence type="ECO:0000256" key="1">
    <source>
        <dbReference type="ARBA" id="ARBA00004123"/>
    </source>
</evidence>
<keyword evidence="4" id="KW-0238">DNA-binding</keyword>
<feature type="signal peptide" evidence="7">
    <location>
        <begin position="1"/>
        <end position="24"/>
    </location>
</feature>
<dbReference type="GO" id="GO:0003677">
    <property type="term" value="F:DNA binding"/>
    <property type="evidence" value="ECO:0007669"/>
    <property type="project" value="UniProtKB-KW"/>
</dbReference>
<comment type="subcellular location">
    <subcellularLocation>
        <location evidence="1">Nucleus</location>
    </subcellularLocation>
</comment>
<dbReference type="InterPro" id="IPR009044">
    <property type="entry name" value="ssDNA-bd_transcriptional_reg"/>
</dbReference>
<dbReference type="GO" id="GO:0005634">
    <property type="term" value="C:nucleus"/>
    <property type="evidence" value="ECO:0007669"/>
    <property type="project" value="UniProtKB-SubCell"/>
</dbReference>
<dbReference type="SUPFAM" id="SSF54447">
    <property type="entry name" value="ssDNA-binding transcriptional regulator domain"/>
    <property type="match status" value="1"/>
</dbReference>
<dbReference type="GO" id="GO:0060261">
    <property type="term" value="P:positive regulation of transcription initiation by RNA polymerase II"/>
    <property type="evidence" value="ECO:0007669"/>
    <property type="project" value="InterPro"/>
</dbReference>
<accession>A0A8D8LAW0</accession>
<evidence type="ECO:0000259" key="8">
    <source>
        <dbReference type="Pfam" id="PF02229"/>
    </source>
</evidence>